<organism evidence="3 4">
    <name type="scientific">Flavobacterium nakdongensis</name>
    <dbReference type="NCBI Taxonomy" id="3073563"/>
    <lineage>
        <taxon>Bacteria</taxon>
        <taxon>Pseudomonadati</taxon>
        <taxon>Bacteroidota</taxon>
        <taxon>Flavobacteriia</taxon>
        <taxon>Flavobacteriales</taxon>
        <taxon>Flavobacteriaceae</taxon>
        <taxon>Flavobacterium</taxon>
    </lineage>
</organism>
<evidence type="ECO:0000313" key="3">
    <source>
        <dbReference type="EMBL" id="WMW77612.1"/>
    </source>
</evidence>
<keyword evidence="4" id="KW-1185">Reference proteome</keyword>
<evidence type="ECO:0000313" key="4">
    <source>
        <dbReference type="Proteomes" id="UP001180481"/>
    </source>
</evidence>
<sequence length="219" mass="25616">MTKIQDFINNKIEALQAHESIVEARNIFLDFDYSHFPILDQNVFIGSIGKEEAEIFPTSDTISTHKYGLHRFFVRETMNWFDVFEEFSKNNSTILPVLDANNTYVGFYELDDVLHFLNETTFIKENGGILSIEKNSNDFTFSQICQIVESNHAQILGVFVSQTTEETTQITLKITEVNFNEIIQTFRRYNYIVLSEHQEDSYLNSLKERSDYLDKYLNI</sequence>
<dbReference type="RefSeq" id="WP_309531952.1">
    <property type="nucleotide sequence ID" value="NZ_CP133721.1"/>
</dbReference>
<accession>A0ABY9R8P3</accession>
<dbReference type="InterPro" id="IPR046342">
    <property type="entry name" value="CBS_dom_sf"/>
</dbReference>
<dbReference type="PROSITE" id="PS51371">
    <property type="entry name" value="CBS"/>
    <property type="match status" value="1"/>
</dbReference>
<dbReference type="Gene3D" id="3.10.580.10">
    <property type="entry name" value="CBS-domain"/>
    <property type="match status" value="1"/>
</dbReference>
<dbReference type="EMBL" id="CP133721">
    <property type="protein sequence ID" value="WMW77612.1"/>
    <property type="molecule type" value="Genomic_DNA"/>
</dbReference>
<evidence type="ECO:0000256" key="1">
    <source>
        <dbReference type="PROSITE-ProRule" id="PRU00703"/>
    </source>
</evidence>
<keyword evidence="1" id="KW-0129">CBS domain</keyword>
<evidence type="ECO:0000259" key="2">
    <source>
        <dbReference type="PROSITE" id="PS51371"/>
    </source>
</evidence>
<reference evidence="3" key="1">
    <citation type="submission" date="2023-09" db="EMBL/GenBank/DDBJ databases">
        <title>Flavobacterium sp. 20NA77.7 isolated from freshwater.</title>
        <authorList>
            <person name="Le V."/>
            <person name="Ko S.-R."/>
            <person name="Ahn C.-Y."/>
            <person name="Oh H.-M."/>
        </authorList>
    </citation>
    <scope>NUCLEOTIDE SEQUENCE</scope>
    <source>
        <strain evidence="3">20NA77.7</strain>
    </source>
</reference>
<feature type="domain" description="CBS" evidence="2">
    <location>
        <begin position="62"/>
        <end position="125"/>
    </location>
</feature>
<gene>
    <name evidence="3" type="ORF">RF683_08955</name>
</gene>
<dbReference type="InterPro" id="IPR000644">
    <property type="entry name" value="CBS_dom"/>
</dbReference>
<protein>
    <submittedName>
        <fullName evidence="3">CBS domain-containing protein</fullName>
    </submittedName>
</protein>
<dbReference type="Pfam" id="PF00571">
    <property type="entry name" value="CBS"/>
    <property type="match status" value="1"/>
</dbReference>
<proteinExistence type="predicted"/>
<dbReference type="SUPFAM" id="SSF54631">
    <property type="entry name" value="CBS-domain pair"/>
    <property type="match status" value="1"/>
</dbReference>
<name>A0ABY9R8P3_9FLAO</name>
<dbReference type="Proteomes" id="UP001180481">
    <property type="component" value="Chromosome"/>
</dbReference>